<feature type="chain" id="PRO_5037747305" description="ATPase" evidence="1">
    <location>
        <begin position="22"/>
        <end position="129"/>
    </location>
</feature>
<dbReference type="AlphaFoldDB" id="A0A916JIU3"/>
<dbReference type="Proteomes" id="UP000683507">
    <property type="component" value="Chromosome"/>
</dbReference>
<dbReference type="GO" id="GO:0046872">
    <property type="term" value="F:metal ion binding"/>
    <property type="evidence" value="ECO:0007669"/>
    <property type="project" value="InterPro"/>
</dbReference>
<keyword evidence="3" id="KW-1185">Reference proteome</keyword>
<gene>
    <name evidence="2" type="ORF">CRYO30217_00286</name>
</gene>
<dbReference type="SUPFAM" id="SSF55008">
    <property type="entry name" value="HMA, heavy metal-associated domain"/>
    <property type="match status" value="1"/>
</dbReference>
<evidence type="ECO:0000313" key="2">
    <source>
        <dbReference type="EMBL" id="CAG5077084.1"/>
    </source>
</evidence>
<sequence>MKKYILLVLILSLGASVFGQKKVQTDTIKVYGNCGMCEERIENACDVIGVKRASWSDKTEMLTITYKPSRISIEEIHQLCADVGHSTSKVKANQEAYNNLHHCCKYVEHDHEGEHEHEHETEEEGHADH</sequence>
<dbReference type="KEGG" id="ptan:CRYO30217_00286"/>
<dbReference type="RefSeq" id="WP_258540528.1">
    <property type="nucleotide sequence ID" value="NZ_OU015584.1"/>
</dbReference>
<dbReference type="Gene3D" id="3.30.70.100">
    <property type="match status" value="1"/>
</dbReference>
<protein>
    <recommendedName>
        <fullName evidence="4">ATPase</fullName>
    </recommendedName>
</protein>
<accession>A0A916JIU3</accession>
<dbReference type="EMBL" id="OU015584">
    <property type="protein sequence ID" value="CAG5077084.1"/>
    <property type="molecule type" value="Genomic_DNA"/>
</dbReference>
<feature type="signal peptide" evidence="1">
    <location>
        <begin position="1"/>
        <end position="21"/>
    </location>
</feature>
<reference evidence="2" key="1">
    <citation type="submission" date="2021-04" db="EMBL/GenBank/DDBJ databases">
        <authorList>
            <person name="Rodrigo-Torres L."/>
            <person name="Arahal R. D."/>
            <person name="Lucena T."/>
        </authorList>
    </citation>
    <scope>NUCLEOTIDE SEQUENCE</scope>
    <source>
        <strain evidence="2">AS29M-1</strain>
    </source>
</reference>
<proteinExistence type="predicted"/>
<name>A0A916JIU3_9FLAO</name>
<dbReference type="InterPro" id="IPR036163">
    <property type="entry name" value="HMA_dom_sf"/>
</dbReference>
<evidence type="ECO:0000256" key="1">
    <source>
        <dbReference type="SAM" id="SignalP"/>
    </source>
</evidence>
<keyword evidence="1" id="KW-0732">Signal</keyword>
<organism evidence="2 3">
    <name type="scientific">Parvicella tangerina</name>
    <dbReference type="NCBI Taxonomy" id="2829795"/>
    <lineage>
        <taxon>Bacteria</taxon>
        <taxon>Pseudomonadati</taxon>
        <taxon>Bacteroidota</taxon>
        <taxon>Flavobacteriia</taxon>
        <taxon>Flavobacteriales</taxon>
        <taxon>Parvicellaceae</taxon>
        <taxon>Parvicella</taxon>
    </lineage>
</organism>
<evidence type="ECO:0000313" key="3">
    <source>
        <dbReference type="Proteomes" id="UP000683507"/>
    </source>
</evidence>
<evidence type="ECO:0008006" key="4">
    <source>
        <dbReference type="Google" id="ProtNLM"/>
    </source>
</evidence>